<dbReference type="RefSeq" id="WP_023845597.1">
    <property type="nucleotide sequence ID" value="NZ_AZAJ01000001.1"/>
</dbReference>
<evidence type="ECO:0000313" key="1">
    <source>
        <dbReference type="EMBL" id="ETA68462.1"/>
    </source>
</evidence>
<dbReference type="OrthoDB" id="359420at2157"/>
<dbReference type="EMBL" id="AZAJ01000001">
    <property type="protein sequence ID" value="ETA68462.1"/>
    <property type="molecule type" value="Genomic_DNA"/>
</dbReference>
<gene>
    <name evidence="1" type="ORF">MettiDRAFT_1933</name>
</gene>
<evidence type="ECO:0000313" key="2">
    <source>
        <dbReference type="Proteomes" id="UP000019483"/>
    </source>
</evidence>
<organism evidence="1 2">
    <name type="scientific">Methanolobus tindarius DSM 2278</name>
    <dbReference type="NCBI Taxonomy" id="1090322"/>
    <lineage>
        <taxon>Archaea</taxon>
        <taxon>Methanobacteriati</taxon>
        <taxon>Methanobacteriota</taxon>
        <taxon>Stenosarchaea group</taxon>
        <taxon>Methanomicrobia</taxon>
        <taxon>Methanosarcinales</taxon>
        <taxon>Methanosarcinaceae</taxon>
        <taxon>Methanolobus</taxon>
    </lineage>
</organism>
<proteinExistence type="predicted"/>
<accession>W9DXM6</accession>
<dbReference type="AlphaFoldDB" id="W9DXM6"/>
<dbReference type="STRING" id="1090322.MettiDRAFT_1933"/>
<protein>
    <submittedName>
        <fullName evidence="1">Uncharacterized protein</fullName>
    </submittedName>
</protein>
<comment type="caution">
    <text evidence="1">The sequence shown here is derived from an EMBL/GenBank/DDBJ whole genome shotgun (WGS) entry which is preliminary data.</text>
</comment>
<name>W9DXM6_METTI</name>
<dbReference type="Proteomes" id="UP000019483">
    <property type="component" value="Unassembled WGS sequence"/>
</dbReference>
<sequence length="437" mass="50156">MSVLEYDSHITIEEEPIAEVRNPDYCVRSIELENIGKKLDTPFKILSGDGVTETELNHYSTALSNPIFESARFLQAPISWAGLEKYLTEYSSHKRNQSLRDFFKIKNKQFWDKSLTTLSLSFPRNPFEKQSFKTVEFGGLDDDSYLYLLNFIHANSSAFVLVPDIKIETNDFVSTYLEKIDFSVKILSDINSKPIFVPLPLTASENVTVKILQHYKQNKYSNIWINFNDKPCDSNFSADLRSTKQLINKYMDGLSVVLHCSHIKRGILPHLQDTQVASSDVLTQFFGADFIGVKRFGAGRNPYADDPEHLAQEALKNNFDTIEQYQQAKEDSATRMFDPTTYYYHNLDEYSYSTDFDMTLLRDRTHNKIVNDLLIHGEVESVKKYVEENADTSITSRPLKKYLQQKKMIQENLLIKDALIPKTIAPTLSDLADILGI</sequence>
<keyword evidence="2" id="KW-1185">Reference proteome</keyword>
<reference evidence="1 2" key="1">
    <citation type="submission" date="2013-08" db="EMBL/GenBank/DDBJ databases">
        <authorList>
            <consortium name="DOE Joint Genome Institute"/>
            <person name="Eisen J."/>
            <person name="Huntemann M."/>
            <person name="Han J."/>
            <person name="Chen A."/>
            <person name="Kyrpides N."/>
            <person name="Mavromatis K."/>
            <person name="Markowitz V."/>
            <person name="Palaniappan K."/>
            <person name="Ivanova N."/>
            <person name="Schaumberg A."/>
            <person name="Pati A."/>
            <person name="Liolios K."/>
            <person name="Nordberg H.P."/>
            <person name="Cantor M.N."/>
            <person name="Hua S.X."/>
            <person name="Woyke T."/>
        </authorList>
    </citation>
    <scope>NUCLEOTIDE SEQUENCE [LARGE SCALE GENOMIC DNA]</scope>
    <source>
        <strain evidence="1 2">DSM 2278</strain>
    </source>
</reference>